<accession>A0A3M9N6F7</accession>
<dbReference type="EMBL" id="RJJR01000024">
    <property type="protein sequence ID" value="RNI32783.1"/>
    <property type="molecule type" value="Genomic_DNA"/>
</dbReference>
<protein>
    <submittedName>
        <fullName evidence="1">Uncharacterized protein</fullName>
    </submittedName>
</protein>
<evidence type="ECO:0000313" key="1">
    <source>
        <dbReference type="EMBL" id="RNI32783.1"/>
    </source>
</evidence>
<sequence>MWQFFQIFQLGKDEIIPAVRGTQKRFKVKNELIYKRKFNAFGECLLEASLKSLGLYLSLSFLVRLAVRVSSVTMTAN</sequence>
<gene>
    <name evidence="1" type="ORF">EFY79_20015</name>
</gene>
<keyword evidence="2" id="KW-1185">Reference proteome</keyword>
<name>A0A3M9N6F7_9BACT</name>
<organism evidence="1 2">
    <name type="scientific">Hanamia caeni</name>
    <dbReference type="NCBI Taxonomy" id="2294116"/>
    <lineage>
        <taxon>Bacteria</taxon>
        <taxon>Pseudomonadati</taxon>
        <taxon>Bacteroidota</taxon>
        <taxon>Chitinophagia</taxon>
        <taxon>Chitinophagales</taxon>
        <taxon>Chitinophagaceae</taxon>
        <taxon>Hanamia</taxon>
    </lineage>
</organism>
<comment type="caution">
    <text evidence="1">The sequence shown here is derived from an EMBL/GenBank/DDBJ whole genome shotgun (WGS) entry which is preliminary data.</text>
</comment>
<proteinExistence type="predicted"/>
<reference evidence="1 2" key="1">
    <citation type="submission" date="2018-11" db="EMBL/GenBank/DDBJ databases">
        <title>Draft genome sequence of Ferruginibacter sp. BO-59.</title>
        <authorList>
            <person name="Im W.T."/>
        </authorList>
    </citation>
    <scope>NUCLEOTIDE SEQUENCE [LARGE SCALE GENOMIC DNA]</scope>
    <source>
        <strain evidence="1 2">BO-59</strain>
    </source>
</reference>
<evidence type="ECO:0000313" key="2">
    <source>
        <dbReference type="Proteomes" id="UP000267223"/>
    </source>
</evidence>
<dbReference type="Proteomes" id="UP000267223">
    <property type="component" value="Unassembled WGS sequence"/>
</dbReference>
<dbReference type="AlphaFoldDB" id="A0A3M9N6F7"/>